<keyword evidence="1" id="KW-0732">Signal</keyword>
<dbReference type="EMBL" id="JAEPRD010000191">
    <property type="protein sequence ID" value="KAG2194646.1"/>
    <property type="molecule type" value="Genomic_DNA"/>
</dbReference>
<reference evidence="2" key="1">
    <citation type="submission" date="2020-12" db="EMBL/GenBank/DDBJ databases">
        <title>Metabolic potential, ecology and presence of endohyphal bacteria is reflected in genomic diversity of Mucoromycotina.</title>
        <authorList>
            <person name="Muszewska A."/>
            <person name="Okrasinska A."/>
            <person name="Steczkiewicz K."/>
            <person name="Drgas O."/>
            <person name="Orlowska M."/>
            <person name="Perlinska-Lenart U."/>
            <person name="Aleksandrzak-Piekarczyk T."/>
            <person name="Szatraj K."/>
            <person name="Zielenkiewicz U."/>
            <person name="Pilsyk S."/>
            <person name="Malc E."/>
            <person name="Mieczkowski P."/>
            <person name="Kruszewska J.S."/>
            <person name="Biernat P."/>
            <person name="Pawlowska J."/>
        </authorList>
    </citation>
    <scope>NUCLEOTIDE SEQUENCE</scope>
    <source>
        <strain evidence="2">WA0000017839</strain>
    </source>
</reference>
<organism evidence="2 3">
    <name type="scientific">Mucor saturninus</name>
    <dbReference type="NCBI Taxonomy" id="64648"/>
    <lineage>
        <taxon>Eukaryota</taxon>
        <taxon>Fungi</taxon>
        <taxon>Fungi incertae sedis</taxon>
        <taxon>Mucoromycota</taxon>
        <taxon>Mucoromycotina</taxon>
        <taxon>Mucoromycetes</taxon>
        <taxon>Mucorales</taxon>
        <taxon>Mucorineae</taxon>
        <taxon>Mucoraceae</taxon>
        <taxon>Mucor</taxon>
    </lineage>
</organism>
<comment type="caution">
    <text evidence="2">The sequence shown here is derived from an EMBL/GenBank/DDBJ whole genome shotgun (WGS) entry which is preliminary data.</text>
</comment>
<feature type="chain" id="PRO_5034724004" evidence="1">
    <location>
        <begin position="18"/>
        <end position="106"/>
    </location>
</feature>
<dbReference type="Proteomes" id="UP000603453">
    <property type="component" value="Unassembled WGS sequence"/>
</dbReference>
<evidence type="ECO:0000256" key="1">
    <source>
        <dbReference type="SAM" id="SignalP"/>
    </source>
</evidence>
<keyword evidence="3" id="KW-1185">Reference proteome</keyword>
<protein>
    <submittedName>
        <fullName evidence="2">Uncharacterized protein</fullName>
    </submittedName>
</protein>
<feature type="signal peptide" evidence="1">
    <location>
        <begin position="1"/>
        <end position="17"/>
    </location>
</feature>
<sequence length="106" mass="11647">MKLLYCILCLFIISVYAQDGDSFQILFYQKPNYKVDAGIISGSVAVGGGAGAKSGNMSVGSFKTESFLQVTLYTEKYYQGQTYVYKGSQKKISPAVHVGSVKWKHL</sequence>
<dbReference type="OrthoDB" id="2287527at2759"/>
<evidence type="ECO:0000313" key="3">
    <source>
        <dbReference type="Proteomes" id="UP000603453"/>
    </source>
</evidence>
<gene>
    <name evidence="2" type="ORF">INT47_002330</name>
</gene>
<dbReference type="Gene3D" id="2.60.20.10">
    <property type="entry name" value="Crystallins"/>
    <property type="match status" value="1"/>
</dbReference>
<evidence type="ECO:0000313" key="2">
    <source>
        <dbReference type="EMBL" id="KAG2194646.1"/>
    </source>
</evidence>
<dbReference type="AlphaFoldDB" id="A0A8H7UQC4"/>
<name>A0A8H7UQC4_9FUNG</name>
<proteinExistence type="predicted"/>
<accession>A0A8H7UQC4</accession>